<evidence type="ECO:0000313" key="15">
    <source>
        <dbReference type="EMBL" id="PRP89032.1"/>
    </source>
</evidence>
<keyword evidence="12" id="KW-0137">Centromere</keyword>
<evidence type="ECO:0000256" key="5">
    <source>
        <dbReference type="ARBA" id="ARBA00022490"/>
    </source>
</evidence>
<evidence type="ECO:0000256" key="8">
    <source>
        <dbReference type="ARBA" id="ARBA00022776"/>
    </source>
</evidence>
<keyword evidence="10" id="KW-0206">Cytoskeleton</keyword>
<dbReference type="GO" id="GO:0008017">
    <property type="term" value="F:microtubule binding"/>
    <property type="evidence" value="ECO:0007669"/>
    <property type="project" value="InterPro"/>
</dbReference>
<evidence type="ECO:0000256" key="3">
    <source>
        <dbReference type="ARBA" id="ARBA00010684"/>
    </source>
</evidence>
<dbReference type="GO" id="GO:0051301">
    <property type="term" value="P:cell division"/>
    <property type="evidence" value="ECO:0007669"/>
    <property type="project" value="UniProtKB-KW"/>
</dbReference>
<accession>A0A2P6NYM6</accession>
<keyword evidence="8" id="KW-0498">Mitosis</keyword>
<evidence type="ECO:0000256" key="7">
    <source>
        <dbReference type="ARBA" id="ARBA00022701"/>
    </source>
</evidence>
<organism evidence="15 16">
    <name type="scientific">Planoprotostelium fungivorum</name>
    <dbReference type="NCBI Taxonomy" id="1890364"/>
    <lineage>
        <taxon>Eukaryota</taxon>
        <taxon>Amoebozoa</taxon>
        <taxon>Evosea</taxon>
        <taxon>Variosea</taxon>
        <taxon>Cavosteliida</taxon>
        <taxon>Cavosteliaceae</taxon>
        <taxon>Planoprotostelium</taxon>
    </lineage>
</organism>
<keyword evidence="9" id="KW-0995">Kinetochore</keyword>
<dbReference type="Pfam" id="PF16740">
    <property type="entry name" value="SKA2"/>
    <property type="match status" value="1"/>
</dbReference>
<sequence length="133" mass="15283">MATKTHASQEVGSSVEGFFKNIEEDLQYVTKKLEVEYLARQRTHHANPLELLQRLRVISQQIPAMRDDCESIRCAKQDLIDSCQSLMTSRTTLQRLSQMVDLDLENAHSRVVSEELVQMTNLWNKTTLNPHTA</sequence>
<evidence type="ECO:0000259" key="14">
    <source>
        <dbReference type="Pfam" id="PF16740"/>
    </source>
</evidence>
<evidence type="ECO:0000313" key="16">
    <source>
        <dbReference type="Proteomes" id="UP000241769"/>
    </source>
</evidence>
<dbReference type="GO" id="GO:0000278">
    <property type="term" value="P:mitotic cell cycle"/>
    <property type="evidence" value="ECO:0007669"/>
    <property type="project" value="TreeGrafter"/>
</dbReference>
<evidence type="ECO:0000256" key="6">
    <source>
        <dbReference type="ARBA" id="ARBA00022618"/>
    </source>
</evidence>
<gene>
    <name evidence="15" type="ORF">PROFUN_02310</name>
</gene>
<dbReference type="Gene3D" id="6.10.250.1380">
    <property type="match status" value="1"/>
</dbReference>
<dbReference type="PANTHER" id="PTHR32017">
    <property type="entry name" value="SPINDLE AND KINETOCHORE-ASSOCIATED PROTEIN 2"/>
    <property type="match status" value="1"/>
</dbReference>
<comment type="caution">
    <text evidence="15">The sequence shown here is derived from an EMBL/GenBank/DDBJ whole genome shotgun (WGS) entry which is preliminary data.</text>
</comment>
<dbReference type="Proteomes" id="UP000241769">
    <property type="component" value="Unassembled WGS sequence"/>
</dbReference>
<keyword evidence="7" id="KW-0493">Microtubule</keyword>
<dbReference type="AlphaFoldDB" id="A0A2P6NYM6"/>
<dbReference type="GO" id="GO:0005876">
    <property type="term" value="C:spindle microtubule"/>
    <property type="evidence" value="ECO:0007669"/>
    <property type="project" value="InterPro"/>
</dbReference>
<dbReference type="OrthoDB" id="193920at2759"/>
<keyword evidence="4" id="KW-0158">Chromosome</keyword>
<dbReference type="EMBL" id="MDYQ01000006">
    <property type="protein sequence ID" value="PRP89032.1"/>
    <property type="molecule type" value="Genomic_DNA"/>
</dbReference>
<protein>
    <recommendedName>
        <fullName evidence="13">Protein FAM33A</fullName>
    </recommendedName>
</protein>
<evidence type="ECO:0000256" key="13">
    <source>
        <dbReference type="ARBA" id="ARBA00029651"/>
    </source>
</evidence>
<comment type="subcellular location">
    <subcellularLocation>
        <location evidence="2">Chromosome</location>
        <location evidence="2">Centromere</location>
        <location evidence="2">Kinetochore</location>
    </subcellularLocation>
    <subcellularLocation>
        <location evidence="1">Cytoplasm</location>
        <location evidence="1">Cytoskeleton</location>
        <location evidence="1">Spindle</location>
    </subcellularLocation>
</comment>
<reference evidence="15 16" key="1">
    <citation type="journal article" date="2018" name="Genome Biol. Evol.">
        <title>Multiple Roots of Fruiting Body Formation in Amoebozoa.</title>
        <authorList>
            <person name="Hillmann F."/>
            <person name="Forbes G."/>
            <person name="Novohradska S."/>
            <person name="Ferling I."/>
            <person name="Riege K."/>
            <person name="Groth M."/>
            <person name="Westermann M."/>
            <person name="Marz M."/>
            <person name="Spaller T."/>
            <person name="Winckler T."/>
            <person name="Schaap P."/>
            <person name="Glockner G."/>
        </authorList>
    </citation>
    <scope>NUCLEOTIDE SEQUENCE [LARGE SCALE GENOMIC DNA]</scope>
    <source>
        <strain evidence="15 16">Jena</strain>
    </source>
</reference>
<dbReference type="InParanoid" id="A0A2P6NYM6"/>
<dbReference type="InterPro" id="IPR026762">
    <property type="entry name" value="Ska2"/>
</dbReference>
<dbReference type="GO" id="GO:0000940">
    <property type="term" value="C:outer kinetochore"/>
    <property type="evidence" value="ECO:0007669"/>
    <property type="project" value="InterPro"/>
</dbReference>
<evidence type="ECO:0000256" key="1">
    <source>
        <dbReference type="ARBA" id="ARBA00004186"/>
    </source>
</evidence>
<evidence type="ECO:0000256" key="12">
    <source>
        <dbReference type="ARBA" id="ARBA00023328"/>
    </source>
</evidence>
<evidence type="ECO:0000256" key="10">
    <source>
        <dbReference type="ARBA" id="ARBA00023212"/>
    </source>
</evidence>
<feature type="domain" description="Ska2 N-terminal" evidence="14">
    <location>
        <begin position="14"/>
        <end position="106"/>
    </location>
</feature>
<dbReference type="GO" id="GO:0007059">
    <property type="term" value="P:chromosome segregation"/>
    <property type="evidence" value="ECO:0007669"/>
    <property type="project" value="InterPro"/>
</dbReference>
<keyword evidence="5" id="KW-0963">Cytoplasm</keyword>
<dbReference type="InterPro" id="IPR042091">
    <property type="entry name" value="Ska2_N"/>
</dbReference>
<evidence type="ECO:0000256" key="2">
    <source>
        <dbReference type="ARBA" id="ARBA00004629"/>
    </source>
</evidence>
<proteinExistence type="inferred from homology"/>
<keyword evidence="16" id="KW-1185">Reference proteome</keyword>
<keyword evidence="6" id="KW-0132">Cell division</keyword>
<comment type="similarity">
    <text evidence="3">Belongs to the SKA2 family.</text>
</comment>
<dbReference type="PANTHER" id="PTHR32017:SF3">
    <property type="entry name" value="SPINDLE AND KINETOCHORE-ASSOCIATED PROTEIN 2"/>
    <property type="match status" value="1"/>
</dbReference>
<evidence type="ECO:0000256" key="11">
    <source>
        <dbReference type="ARBA" id="ARBA00023306"/>
    </source>
</evidence>
<evidence type="ECO:0000256" key="4">
    <source>
        <dbReference type="ARBA" id="ARBA00022454"/>
    </source>
</evidence>
<evidence type="ECO:0000256" key="9">
    <source>
        <dbReference type="ARBA" id="ARBA00022838"/>
    </source>
</evidence>
<keyword evidence="11" id="KW-0131">Cell cycle</keyword>
<name>A0A2P6NYM6_9EUKA</name>